<evidence type="ECO:0000313" key="2">
    <source>
        <dbReference type="Proteomes" id="UP000321514"/>
    </source>
</evidence>
<reference evidence="1 2" key="1">
    <citation type="submission" date="2019-07" db="EMBL/GenBank/DDBJ databases">
        <title>Whole genome shotgun sequence of Myxococcus fulvus NBRC 100333.</title>
        <authorList>
            <person name="Hosoyama A."/>
            <person name="Uohara A."/>
            <person name="Ohji S."/>
            <person name="Ichikawa N."/>
        </authorList>
    </citation>
    <scope>NUCLEOTIDE SEQUENCE [LARGE SCALE GENOMIC DNA]</scope>
    <source>
        <strain evidence="1 2">NBRC 100333</strain>
    </source>
</reference>
<dbReference type="RefSeq" id="WP_143097294.1">
    <property type="nucleotide sequence ID" value="NZ_BJXR01000059.1"/>
</dbReference>
<dbReference type="OrthoDB" id="6636571at2"/>
<evidence type="ECO:0000313" key="1">
    <source>
        <dbReference type="EMBL" id="GEN12318.1"/>
    </source>
</evidence>
<protein>
    <submittedName>
        <fullName evidence="1">Uncharacterized protein</fullName>
    </submittedName>
</protein>
<dbReference type="EMBL" id="BJXR01000059">
    <property type="protein sequence ID" value="GEN12318.1"/>
    <property type="molecule type" value="Genomic_DNA"/>
</dbReference>
<name>A0A511TGJ4_MYXFU</name>
<gene>
    <name evidence="1" type="ORF">MFU01_73550</name>
</gene>
<dbReference type="AlphaFoldDB" id="A0A511TGJ4"/>
<accession>A0A511TGJ4</accession>
<dbReference type="Proteomes" id="UP000321514">
    <property type="component" value="Unassembled WGS sequence"/>
</dbReference>
<organism evidence="1 2">
    <name type="scientific">Myxococcus fulvus</name>
    <dbReference type="NCBI Taxonomy" id="33"/>
    <lineage>
        <taxon>Bacteria</taxon>
        <taxon>Pseudomonadati</taxon>
        <taxon>Myxococcota</taxon>
        <taxon>Myxococcia</taxon>
        <taxon>Myxococcales</taxon>
        <taxon>Cystobacterineae</taxon>
        <taxon>Myxococcaceae</taxon>
        <taxon>Myxococcus</taxon>
    </lineage>
</organism>
<comment type="caution">
    <text evidence="1">The sequence shown here is derived from an EMBL/GenBank/DDBJ whole genome shotgun (WGS) entry which is preliminary data.</text>
</comment>
<proteinExistence type="predicted"/>
<sequence length="203" mass="22471">MFKGPREGSQDIRGDNNQQAQGDITNLAVYMLPENLPARLPSLMSAAALRLSAGISATPPPPAQLPHPYSIQQKIEYNAVRAYRSWIDDYGVYGFAVDAAYNEVDAHTPGARTKILRHIWTKYTNIRAELLLNNGKNSSRPADEIATIRAHADRIIHNIRDTVSREIVNSPEKGLIVEDVDFSANAITCHAFINCKILDRPPG</sequence>